<dbReference type="EMBL" id="KN716837">
    <property type="protein sequence ID" value="KJH41377.1"/>
    <property type="molecule type" value="Genomic_DNA"/>
</dbReference>
<sequence length="175" mass="19867">MYDYYSNVFGSHVRLPTCNEKTDDYVVPNVLPSGIQHEISSIRNRTAFELERIRPEHLKNLPPVIIKTLARLFTRYLSDCKVPSYMEVSHVCCSELNCQPQLTSQPSNRFQHKLNCLSGVIENELSILQLQGFKCGNLHFLPDSFLKPNGKVHSSISSGDFSANRIIIGLFNPIE</sequence>
<dbReference type="OrthoDB" id="410104at2759"/>
<reference evidence="1 2" key="1">
    <citation type="submission" date="2013-11" db="EMBL/GenBank/DDBJ databases">
        <title>Draft genome of the bovine lungworm Dictyocaulus viviparus.</title>
        <authorList>
            <person name="Mitreva M."/>
        </authorList>
    </citation>
    <scope>NUCLEOTIDE SEQUENCE [LARGE SCALE GENOMIC DNA]</scope>
    <source>
        <strain evidence="1 2">HannoverDv2000</strain>
    </source>
</reference>
<dbReference type="AlphaFoldDB" id="A0A0D8XC84"/>
<keyword evidence="2" id="KW-1185">Reference proteome</keyword>
<proteinExistence type="predicted"/>
<dbReference type="Proteomes" id="UP000053766">
    <property type="component" value="Unassembled WGS sequence"/>
</dbReference>
<reference evidence="2" key="2">
    <citation type="journal article" date="2016" name="Sci. Rep.">
        <title>Dictyocaulus viviparus genome, variome and transcriptome elucidate lungworm biology and support future intervention.</title>
        <authorList>
            <person name="McNulty S.N."/>
            <person name="Strube C."/>
            <person name="Rosa B.A."/>
            <person name="Martin J.C."/>
            <person name="Tyagi R."/>
            <person name="Choi Y.J."/>
            <person name="Wang Q."/>
            <person name="Hallsworth Pepin K."/>
            <person name="Zhang X."/>
            <person name="Ozersky P."/>
            <person name="Wilson R.K."/>
            <person name="Sternberg P.W."/>
            <person name="Gasser R.B."/>
            <person name="Mitreva M."/>
        </authorList>
    </citation>
    <scope>NUCLEOTIDE SEQUENCE [LARGE SCALE GENOMIC DNA]</scope>
    <source>
        <strain evidence="2">HannoverDv2000</strain>
    </source>
</reference>
<organism evidence="1 2">
    <name type="scientific">Dictyocaulus viviparus</name>
    <name type="common">Bovine lungworm</name>
    <dbReference type="NCBI Taxonomy" id="29172"/>
    <lineage>
        <taxon>Eukaryota</taxon>
        <taxon>Metazoa</taxon>
        <taxon>Ecdysozoa</taxon>
        <taxon>Nematoda</taxon>
        <taxon>Chromadorea</taxon>
        <taxon>Rhabditida</taxon>
        <taxon>Rhabditina</taxon>
        <taxon>Rhabditomorpha</taxon>
        <taxon>Strongyloidea</taxon>
        <taxon>Metastrongylidae</taxon>
        <taxon>Dictyocaulus</taxon>
    </lineage>
</organism>
<evidence type="ECO:0000313" key="1">
    <source>
        <dbReference type="EMBL" id="KJH41377.1"/>
    </source>
</evidence>
<gene>
    <name evidence="1" type="ORF">DICVIV_12646</name>
</gene>
<evidence type="ECO:0000313" key="2">
    <source>
        <dbReference type="Proteomes" id="UP000053766"/>
    </source>
</evidence>
<accession>A0A0D8XC84</accession>
<protein>
    <submittedName>
        <fullName evidence="1">Uncharacterized protein</fullName>
    </submittedName>
</protein>
<name>A0A0D8XC84_DICVI</name>